<dbReference type="GO" id="GO:0005737">
    <property type="term" value="C:cytoplasm"/>
    <property type="evidence" value="ECO:0007669"/>
    <property type="project" value="TreeGrafter"/>
</dbReference>
<proteinExistence type="predicted"/>
<dbReference type="EMBL" id="CP119880">
    <property type="protein sequence ID" value="WFD36054.1"/>
    <property type="molecule type" value="Genomic_DNA"/>
</dbReference>
<sequence>MSGLGIDMGRAPTTGRGAKGNGTHYRRKSSNKHNNRGGGKHTSHAAVSRQRVQCAPLCENPGMLNVPAQTVHHTLPQKPVVTQPLRDVQSASVTVRETSPNDSDTTVSPGIPAIAGARIVSGNSVGMRFVSGPISDIMVVPDTSSAPPEVVDINNSAQSPVLASRPSHQLPAKPVTPTVPVERDTRVGIDVHLSIDQAVEGGCVHGVVRLQVPDHKSPTTAMLMAQPRVRLIGYESLRGDETRHVFYHHASVLDGDRSVDGPSEPYVLHGSTTQAAEDTQMLPCYASLPDNDGYYLGKRGEYELPFSLSLPIGRGARGSYRSAKAQVGYLVIASVRVKSFGEQHGGVAHCFKQIDLHPYINPTAALASAARPILARNTLQGSEPVVDLAAALHRETWVAGQRVYFDVSVRNSGTERLDRLGVALVRTESITQDGKESRTETVVSQDTLDAVGTSHNWWRGVDADAEQHFSHDFLLPDNVVTIVRGRHINVVYHLRISVGSSEAKAETEAAHVDLPVRAVSYVSIDPPPVKRNLAQSAGIFPSSVAAPQDPSKMIERVRSLEMLRSPRATMSLSGHLVPEPPRVRTAHHRRSLEFINHAIRSATARHNSPCAQEETPLGLGIELAGDAAAETASEASAAPPPHRPRAPAAQIPSLPVLEVPDWPEESEGDVSRSLVLGDETVDDVGLALDDRRDCDSNISVSWTGIIDAYDRTAESSVGHVDIDDAPPSRTTTPTREMRSNTPRMSQDLSQNTSFSAHSQRASVACINSQPTTPVKSTSMSSVAVTHAATAPRTLGARRSGFFVATSDSPVRVKAKLSSTELSSTPRDQRLRRTNSSHSLRSAVPVPILLSHIHEAGTEQDAPKEFVYANSRNNMHWNSGQSAFPVPGVEQSNIIGHTQGLNIELPVSPTVTTLPTQYVNTDLQLGSPTNAPQHSMQSGIQIGTPCAVPYNMMLKMQNGNQESMSSPLNQSPTQKHTERIASLLDEMLATMTDLRLDFKNAQYNASNEKLRQLGSLVSVAGALHEAIPAEQISPPHGTYMNSTVQSTPDVTRKRRSECFPELTPLKAARSNSVSLGSPHPIATPENVDGAPRQHVFTHSPAQFGMVPAVRRTVSEHSHDKTINDGFQLSQIQPKSPAKLFGQHVIENSQLGTPPLSESDTPDTISPLNNRTSNENTVESFDDETWESIGVTDKMNGGTDLPIELRVRLETIFHDFLNDLCSNLDATDDRGEPIHQTLMPKKMARLDESPDFRPFKFRIQAFTNAFQAAVTKAGISEEDCSIKLIKQFLWTQPYILRFNEDGKKSKSKGNHIWNIEAKKLATGKWEFRAFTPKITGETSKVAYVNEEWTWHLRVWDPQAASNSIKVVYSVNSLPDWIHWDDTSKVLTGTPTATSQGGEVSVNGLYVHLGQLNRLEHSFFLEVRPARTEANAGIHSDPARESVVDGIPSSSPAVSVENADTYFLAQPPASLQAPSMQQAAIPTSVAAAQQPVMANPSQAQNIYDAIIPPVDIPHVTATLSNGELRKHEVVEPARASHILSSIAFPFTPPVYTENYEPPLSIDQAVLATMPQAQNTMLAPQPSTALAPDMFGVPAHTPSTASTNGSLGSMSSSAGNLAFTPYATTPAFQNTIEQRQKAQMSSFMLSIPERRPGFFLSDHSGNTTPMSSMPNDISSCLPKTSNP</sequence>
<dbReference type="Proteomes" id="UP001219933">
    <property type="component" value="Chromosome 4"/>
</dbReference>
<evidence type="ECO:0000256" key="1">
    <source>
        <dbReference type="SAM" id="MobiDB-lite"/>
    </source>
</evidence>
<dbReference type="Gene3D" id="2.60.40.640">
    <property type="match status" value="1"/>
</dbReference>
<feature type="compositionally biased region" description="Polar residues" evidence="1">
    <location>
        <begin position="89"/>
        <end position="108"/>
    </location>
</feature>
<feature type="region of interest" description="Disordered" evidence="1">
    <location>
        <begin position="1031"/>
        <end position="1051"/>
    </location>
</feature>
<dbReference type="InterPro" id="IPR015919">
    <property type="entry name" value="Cadherin-like_sf"/>
</dbReference>
<dbReference type="Gene3D" id="2.60.40.10">
    <property type="entry name" value="Immunoglobulins"/>
    <property type="match status" value="1"/>
</dbReference>
<feature type="compositionally biased region" description="Polar residues" evidence="1">
    <location>
        <begin position="816"/>
        <end position="825"/>
    </location>
</feature>
<dbReference type="GO" id="GO:0005509">
    <property type="term" value="F:calcium ion binding"/>
    <property type="evidence" value="ECO:0007669"/>
    <property type="project" value="InterPro"/>
</dbReference>
<dbReference type="InterPro" id="IPR014756">
    <property type="entry name" value="Ig_E-set"/>
</dbReference>
<feature type="compositionally biased region" description="Low complexity" evidence="1">
    <location>
        <begin position="627"/>
        <end position="637"/>
    </location>
</feature>
<feature type="region of interest" description="Disordered" evidence="1">
    <location>
        <begin position="627"/>
        <end position="652"/>
    </location>
</feature>
<feature type="region of interest" description="Disordered" evidence="1">
    <location>
        <begin position="1657"/>
        <end position="1679"/>
    </location>
</feature>
<dbReference type="InterPro" id="IPR014752">
    <property type="entry name" value="Arrestin-like_C"/>
</dbReference>
<feature type="region of interest" description="Disordered" evidence="1">
    <location>
        <begin position="815"/>
        <end position="837"/>
    </location>
</feature>
<feature type="region of interest" description="Disordered" evidence="1">
    <location>
        <begin position="77"/>
        <end position="109"/>
    </location>
</feature>
<dbReference type="PANTHER" id="PTHR11188">
    <property type="entry name" value="ARRESTIN DOMAIN CONTAINING PROTEIN"/>
    <property type="match status" value="1"/>
</dbReference>
<evidence type="ECO:0008006" key="4">
    <source>
        <dbReference type="Google" id="ProtNLM"/>
    </source>
</evidence>
<feature type="compositionally biased region" description="Polar residues" evidence="1">
    <location>
        <begin position="1038"/>
        <end position="1048"/>
    </location>
</feature>
<dbReference type="InterPro" id="IPR013783">
    <property type="entry name" value="Ig-like_fold"/>
</dbReference>
<dbReference type="SUPFAM" id="SSF81296">
    <property type="entry name" value="E set domains"/>
    <property type="match status" value="1"/>
</dbReference>
<dbReference type="GO" id="GO:0016020">
    <property type="term" value="C:membrane"/>
    <property type="evidence" value="ECO:0007669"/>
    <property type="project" value="InterPro"/>
</dbReference>
<feature type="region of interest" description="Disordered" evidence="1">
    <location>
        <begin position="718"/>
        <end position="748"/>
    </location>
</feature>
<feature type="compositionally biased region" description="Basic residues" evidence="1">
    <location>
        <begin position="24"/>
        <end position="43"/>
    </location>
</feature>
<gene>
    <name evidence="2" type="ORF">MCUN1_002925</name>
</gene>
<protein>
    <recommendedName>
        <fullName evidence="4">Arrestin C-terminal-like domain-containing protein</fullName>
    </recommendedName>
</protein>
<dbReference type="SUPFAM" id="SSF49313">
    <property type="entry name" value="Cadherin-like"/>
    <property type="match status" value="1"/>
</dbReference>
<reference evidence="2" key="1">
    <citation type="submission" date="2023-03" db="EMBL/GenBank/DDBJ databases">
        <title>Mating type loci evolution in Malassezia.</title>
        <authorList>
            <person name="Coelho M.A."/>
        </authorList>
    </citation>
    <scope>NUCLEOTIDE SEQUENCE</scope>
    <source>
        <strain evidence="2">CBS 11721</strain>
    </source>
</reference>
<name>A0AAF0EVR9_9BASI</name>
<dbReference type="PANTHER" id="PTHR11188:SF17">
    <property type="entry name" value="FI21816P1"/>
    <property type="match status" value="1"/>
</dbReference>
<organism evidence="2 3">
    <name type="scientific">Malassezia cuniculi</name>
    <dbReference type="NCBI Taxonomy" id="948313"/>
    <lineage>
        <taxon>Eukaryota</taxon>
        <taxon>Fungi</taxon>
        <taxon>Dikarya</taxon>
        <taxon>Basidiomycota</taxon>
        <taxon>Ustilaginomycotina</taxon>
        <taxon>Malasseziomycetes</taxon>
        <taxon>Malasseziales</taxon>
        <taxon>Malasseziaceae</taxon>
        <taxon>Malassezia</taxon>
    </lineage>
</organism>
<evidence type="ECO:0000313" key="2">
    <source>
        <dbReference type="EMBL" id="WFD36054.1"/>
    </source>
</evidence>
<dbReference type="InterPro" id="IPR050357">
    <property type="entry name" value="Arrestin_domain-protein"/>
</dbReference>
<feature type="region of interest" description="Disordered" evidence="1">
    <location>
        <begin position="1148"/>
        <end position="1177"/>
    </location>
</feature>
<accession>A0AAF0EVR9</accession>
<feature type="region of interest" description="Disordered" evidence="1">
    <location>
        <begin position="1"/>
        <end position="47"/>
    </location>
</feature>
<feature type="compositionally biased region" description="Polar residues" evidence="1">
    <location>
        <begin position="728"/>
        <end position="748"/>
    </location>
</feature>
<evidence type="ECO:0000313" key="3">
    <source>
        <dbReference type="Proteomes" id="UP001219933"/>
    </source>
</evidence>
<keyword evidence="3" id="KW-1185">Reference proteome</keyword>
<dbReference type="GO" id="GO:0015031">
    <property type="term" value="P:protein transport"/>
    <property type="evidence" value="ECO:0007669"/>
    <property type="project" value="TreeGrafter"/>
</dbReference>